<reference evidence="3 4" key="1">
    <citation type="submission" date="2015-09" db="EMBL/GenBank/DDBJ databases">
        <title>Host preference determinants of Valsa canker pathogens revealed by comparative genomics.</title>
        <authorList>
            <person name="Yin Z."/>
            <person name="Huang L."/>
        </authorList>
    </citation>
    <scope>NUCLEOTIDE SEQUENCE [LARGE SCALE GENOMIC DNA]</scope>
    <source>
        <strain evidence="3 4">03-1</strain>
    </source>
</reference>
<keyword evidence="2" id="KW-0812">Transmembrane</keyword>
<feature type="compositionally biased region" description="Basic and acidic residues" evidence="1">
    <location>
        <begin position="20"/>
        <end position="34"/>
    </location>
</feature>
<sequence length="155" mass="17367">MAAIERLGFNSEFKTAKAQSGEREHFEADHHSKGGDKMVMVVQSQPDELEISRTSALQYVFGTEKTMHESKVHHQPKEGKLMEAKGATTPPHSGHSKVDHSTTDDKAPDPAPTIECKGLFVKQVCPEDADRIAWYSLGLCVFFILWGGLMHWFRD</sequence>
<dbReference type="Proteomes" id="UP000283895">
    <property type="component" value="Unassembled WGS sequence"/>
</dbReference>
<evidence type="ECO:0000256" key="1">
    <source>
        <dbReference type="SAM" id="MobiDB-lite"/>
    </source>
</evidence>
<accession>A0A423VCG0</accession>
<protein>
    <submittedName>
        <fullName evidence="3">Uncharacterized protein</fullName>
    </submittedName>
</protein>
<dbReference type="OrthoDB" id="10552928at2759"/>
<evidence type="ECO:0000313" key="4">
    <source>
        <dbReference type="Proteomes" id="UP000283895"/>
    </source>
</evidence>
<feature type="compositionally biased region" description="Basic and acidic residues" evidence="1">
    <location>
        <begin position="67"/>
        <end position="83"/>
    </location>
</feature>
<organism evidence="3 4">
    <name type="scientific">Cytospora schulzeri</name>
    <dbReference type="NCBI Taxonomy" id="448051"/>
    <lineage>
        <taxon>Eukaryota</taxon>
        <taxon>Fungi</taxon>
        <taxon>Dikarya</taxon>
        <taxon>Ascomycota</taxon>
        <taxon>Pezizomycotina</taxon>
        <taxon>Sordariomycetes</taxon>
        <taxon>Sordariomycetidae</taxon>
        <taxon>Diaporthales</taxon>
        <taxon>Cytosporaceae</taxon>
        <taxon>Cytospora</taxon>
    </lineage>
</organism>
<proteinExistence type="predicted"/>
<comment type="caution">
    <text evidence="3">The sequence shown here is derived from an EMBL/GenBank/DDBJ whole genome shotgun (WGS) entry which is preliminary data.</text>
</comment>
<feature type="transmembrane region" description="Helical" evidence="2">
    <location>
        <begin position="132"/>
        <end position="153"/>
    </location>
</feature>
<feature type="region of interest" description="Disordered" evidence="1">
    <location>
        <begin position="67"/>
        <end position="110"/>
    </location>
</feature>
<keyword evidence="2" id="KW-1133">Transmembrane helix</keyword>
<name>A0A423VCG0_9PEZI</name>
<feature type="compositionally biased region" description="Basic and acidic residues" evidence="1">
    <location>
        <begin position="96"/>
        <end position="108"/>
    </location>
</feature>
<keyword evidence="2" id="KW-0472">Membrane</keyword>
<dbReference type="EMBL" id="LKEA01000077">
    <property type="protein sequence ID" value="ROV88659.1"/>
    <property type="molecule type" value="Genomic_DNA"/>
</dbReference>
<dbReference type="AlphaFoldDB" id="A0A423VCG0"/>
<evidence type="ECO:0000313" key="3">
    <source>
        <dbReference type="EMBL" id="ROV88659.1"/>
    </source>
</evidence>
<evidence type="ECO:0000256" key="2">
    <source>
        <dbReference type="SAM" id="Phobius"/>
    </source>
</evidence>
<gene>
    <name evidence="3" type="ORF">VMCG_10307</name>
</gene>
<feature type="region of interest" description="Disordered" evidence="1">
    <location>
        <begin position="14"/>
        <end position="34"/>
    </location>
</feature>
<keyword evidence="4" id="KW-1185">Reference proteome</keyword>